<comment type="function">
    <text evidence="8">Catalyzes the complex heterocyclic radical-mediated conversion of 6-carboxy-5,6,7,8-tetrahydropterin (CPH4) to 7-carboxy-7-deazaguanine (CDG), a step common to the biosynthetic pathways of all 7-deazapurine-containing compounds.</text>
</comment>
<keyword evidence="6 8" id="KW-0411">Iron-sulfur</keyword>
<dbReference type="EC" id="4.3.99.3" evidence="8"/>
<organism evidence="10 11">
    <name type="scientific">Streptomyces rimosus subsp. rimosus</name>
    <dbReference type="NCBI Taxonomy" id="132474"/>
    <lineage>
        <taxon>Bacteria</taxon>
        <taxon>Bacillati</taxon>
        <taxon>Actinomycetota</taxon>
        <taxon>Actinomycetes</taxon>
        <taxon>Kitasatosporales</taxon>
        <taxon>Streptomycetaceae</taxon>
        <taxon>Streptomyces</taxon>
    </lineage>
</organism>
<dbReference type="Proteomes" id="UP000829494">
    <property type="component" value="Chromosome"/>
</dbReference>
<comment type="cofactor">
    <cofactor evidence="8">
        <name>Mg(2+)</name>
        <dbReference type="ChEBI" id="CHEBI:18420"/>
    </cofactor>
</comment>
<dbReference type="PANTHER" id="PTHR42836:SF1">
    <property type="entry name" value="7-CARBOXY-7-DEAZAGUANINE SYNTHASE"/>
    <property type="match status" value="1"/>
</dbReference>
<dbReference type="PIRSF" id="PIRSF000370">
    <property type="entry name" value="QueE"/>
    <property type="match status" value="1"/>
</dbReference>
<evidence type="ECO:0000256" key="3">
    <source>
        <dbReference type="ARBA" id="ARBA00022723"/>
    </source>
</evidence>
<comment type="pathway">
    <text evidence="8">Purine metabolism; 7-cyano-7-deazaguanine biosynthesis.</text>
</comment>
<accession>A0ABY3YY80</accession>
<dbReference type="GeneID" id="66858589"/>
<dbReference type="InterPro" id="IPR013785">
    <property type="entry name" value="Aldolase_TIM"/>
</dbReference>
<dbReference type="InterPro" id="IPR007197">
    <property type="entry name" value="rSAM"/>
</dbReference>
<keyword evidence="3 8" id="KW-0479">Metal-binding</keyword>
<feature type="binding site" evidence="8">
    <location>
        <position position="45"/>
    </location>
    <ligand>
        <name>[4Fe-4S] cluster</name>
        <dbReference type="ChEBI" id="CHEBI:49883"/>
        <note>4Fe-4S-S-AdoMet</note>
    </ligand>
</feature>
<comment type="subunit">
    <text evidence="8">Homodimer.</text>
</comment>
<evidence type="ECO:0000256" key="5">
    <source>
        <dbReference type="ARBA" id="ARBA00023004"/>
    </source>
</evidence>
<keyword evidence="1 8" id="KW-0004">4Fe-4S</keyword>
<keyword evidence="8" id="KW-0671">Queuosine biosynthesis</keyword>
<feature type="binding site" evidence="8">
    <location>
        <position position="95"/>
    </location>
    <ligand>
        <name>substrate</name>
    </ligand>
</feature>
<feature type="binding site" evidence="8">
    <location>
        <position position="41"/>
    </location>
    <ligand>
        <name>[4Fe-4S] cluster</name>
        <dbReference type="ChEBI" id="CHEBI:49883"/>
        <note>4Fe-4S-S-AdoMet</note>
    </ligand>
</feature>
<keyword evidence="7 8" id="KW-0456">Lyase</keyword>
<evidence type="ECO:0000313" key="10">
    <source>
        <dbReference type="EMBL" id="UNZ02325.1"/>
    </source>
</evidence>
<evidence type="ECO:0000313" key="11">
    <source>
        <dbReference type="Proteomes" id="UP000829494"/>
    </source>
</evidence>
<sequence>MSRQETTRGRKIVVNEIFGPTIQGEGPSMGRICSFVRLGGCNLTCTWCDTPYTWDWTGQSNEGTAYDPKAELHAMHVVDVADRLRAMDVRLVVISGGEPLQQQQTVTLLCHMLKESGVSVEIETNGTIAPSPALTATQARFNVSPKLRHSGMGPERTVVPVALRALNATGGAAFKFVCRGPADLEEVDAIVARHGLESVWIMPEGQDQETLTRHMSSLADAVVARRWNMSTRIHVQAWGNRRGV</sequence>
<evidence type="ECO:0000256" key="6">
    <source>
        <dbReference type="ARBA" id="ARBA00023014"/>
    </source>
</evidence>
<feature type="binding site" evidence="8">
    <location>
        <position position="37"/>
    </location>
    <ligand>
        <name>substrate</name>
    </ligand>
</feature>
<gene>
    <name evidence="10" type="primary">queE1</name>
    <name evidence="8" type="synonym">queE</name>
    <name evidence="10" type="ORF">SRIMR7_09215</name>
</gene>
<feature type="binding site" evidence="8">
    <location>
        <position position="48"/>
    </location>
    <ligand>
        <name>[4Fe-4S] cluster</name>
        <dbReference type="ChEBI" id="CHEBI:49883"/>
        <note>4Fe-4S-S-AdoMet</note>
    </ligand>
</feature>
<evidence type="ECO:0000256" key="2">
    <source>
        <dbReference type="ARBA" id="ARBA00022691"/>
    </source>
</evidence>
<comment type="similarity">
    <text evidence="8">Belongs to the radical SAM superfamily. 7-carboxy-7-deazaguanine synthase family.</text>
</comment>
<comment type="cofactor">
    <cofactor evidence="8">
        <name>[4Fe-4S] cluster</name>
        <dbReference type="ChEBI" id="CHEBI:49883"/>
    </cofactor>
    <text evidence="8">Binds 1 [4Fe-4S] cluster. The cluster is coordinated with 3 cysteines and an exchangeable S-adenosyl-L-methionine.</text>
</comment>
<dbReference type="RefSeq" id="WP_003980854.1">
    <property type="nucleotide sequence ID" value="NZ_CP043497.1"/>
</dbReference>
<evidence type="ECO:0000256" key="4">
    <source>
        <dbReference type="ARBA" id="ARBA00022842"/>
    </source>
</evidence>
<dbReference type="SFLD" id="SFLDS00029">
    <property type="entry name" value="Radical_SAM"/>
    <property type="match status" value="1"/>
</dbReference>
<dbReference type="InterPro" id="IPR024924">
    <property type="entry name" value="7-CO-7-deazaguanine_synth-like"/>
</dbReference>
<protein>
    <recommendedName>
        <fullName evidence="8">7-carboxy-7-deazaguanine synthase</fullName>
        <shortName evidence="8">CDG synthase</shortName>
        <ecNumber evidence="8">4.3.99.3</ecNumber>
    </recommendedName>
    <alternativeName>
        <fullName evidence="8">Queuosine biosynthesis protein QueE</fullName>
    </alternativeName>
</protein>
<keyword evidence="11" id="KW-1185">Reference proteome</keyword>
<proteinExistence type="inferred from homology"/>
<evidence type="ECO:0000256" key="8">
    <source>
        <dbReference type="HAMAP-Rule" id="MF_00917"/>
    </source>
</evidence>
<dbReference type="HAMAP" id="MF_00917">
    <property type="entry name" value="QueE"/>
    <property type="match status" value="1"/>
</dbReference>
<reference evidence="10 11" key="1">
    <citation type="submission" date="2022-03" db="EMBL/GenBank/DDBJ databases">
        <title>Complete genome of Streptomyces rimosus ssp. rimosus R7 (=ATCC 10970).</title>
        <authorList>
            <person name="Beganovic S."/>
            <person name="Ruckert C."/>
            <person name="Busche T."/>
            <person name="Kalinowski J."/>
            <person name="Wittmann C."/>
        </authorList>
    </citation>
    <scope>NUCLEOTIDE SEQUENCE [LARGE SCALE GENOMIC DNA]</scope>
    <source>
        <strain evidence="10 11">R7</strain>
    </source>
</reference>
<keyword evidence="2 8" id="KW-0949">S-adenosyl-L-methionine</keyword>
<feature type="binding site" evidence="8">
    <location>
        <position position="50"/>
    </location>
    <ligand>
        <name>Mg(2+)</name>
        <dbReference type="ChEBI" id="CHEBI:18420"/>
    </ligand>
</feature>
<feature type="domain" description="Radical SAM core" evidence="9">
    <location>
        <begin position="28"/>
        <end position="240"/>
    </location>
</feature>
<evidence type="ECO:0000259" key="9">
    <source>
        <dbReference type="PROSITE" id="PS51918"/>
    </source>
</evidence>
<name>A0ABY3YY80_STRRM</name>
<feature type="binding site" evidence="8">
    <location>
        <begin position="144"/>
        <end position="146"/>
    </location>
    <ligand>
        <name>S-adenosyl-L-methionine</name>
        <dbReference type="ChEBI" id="CHEBI:59789"/>
    </ligand>
</feature>
<dbReference type="SUPFAM" id="SSF102114">
    <property type="entry name" value="Radical SAM enzymes"/>
    <property type="match status" value="1"/>
</dbReference>
<feature type="binding site" evidence="8">
    <location>
        <begin position="22"/>
        <end position="24"/>
    </location>
    <ligand>
        <name>substrate</name>
    </ligand>
</feature>
<feature type="binding site" evidence="8">
    <location>
        <begin position="47"/>
        <end position="49"/>
    </location>
    <ligand>
        <name>S-adenosyl-L-methionine</name>
        <dbReference type="ChEBI" id="CHEBI:59789"/>
    </ligand>
</feature>
<comment type="catalytic activity">
    <reaction evidence="8">
        <text>6-carboxy-5,6,7,8-tetrahydropterin + H(+) = 7-carboxy-7-carbaguanine + NH4(+)</text>
        <dbReference type="Rhea" id="RHEA:27974"/>
        <dbReference type="ChEBI" id="CHEBI:15378"/>
        <dbReference type="ChEBI" id="CHEBI:28938"/>
        <dbReference type="ChEBI" id="CHEBI:61032"/>
        <dbReference type="ChEBI" id="CHEBI:61036"/>
        <dbReference type="EC" id="4.3.99.3"/>
    </reaction>
</comment>
<dbReference type="Gene3D" id="3.20.20.70">
    <property type="entry name" value="Aldolase class I"/>
    <property type="match status" value="1"/>
</dbReference>
<keyword evidence="4 8" id="KW-0460">Magnesium</keyword>
<comment type="caution">
    <text evidence="8">Lacks conserved residue(s) required for the propagation of feature annotation.</text>
</comment>
<evidence type="ECO:0000256" key="1">
    <source>
        <dbReference type="ARBA" id="ARBA00022485"/>
    </source>
</evidence>
<keyword evidence="5 8" id="KW-0408">Iron</keyword>
<comment type="cofactor">
    <cofactor evidence="8">
        <name>S-adenosyl-L-methionine</name>
        <dbReference type="ChEBI" id="CHEBI:59789"/>
    </cofactor>
    <text evidence="8">Binds 1 S-adenosyl-L-methionine per subunit.</text>
</comment>
<dbReference type="InterPro" id="IPR058240">
    <property type="entry name" value="rSAM_sf"/>
</dbReference>
<dbReference type="Pfam" id="PF04055">
    <property type="entry name" value="Radical_SAM"/>
    <property type="match status" value="1"/>
</dbReference>
<dbReference type="CDD" id="cd01335">
    <property type="entry name" value="Radical_SAM"/>
    <property type="match status" value="1"/>
</dbReference>
<dbReference type="EMBL" id="CP094298">
    <property type="protein sequence ID" value="UNZ02325.1"/>
    <property type="molecule type" value="Genomic_DNA"/>
</dbReference>
<dbReference type="PROSITE" id="PS51918">
    <property type="entry name" value="RADICAL_SAM"/>
    <property type="match status" value="1"/>
</dbReference>
<dbReference type="PANTHER" id="PTHR42836">
    <property type="entry name" value="7-CARBOXY-7-DEAZAGUANINE SYNTHASE"/>
    <property type="match status" value="1"/>
</dbReference>
<feature type="binding site" evidence="8">
    <location>
        <position position="97"/>
    </location>
    <ligand>
        <name>S-adenosyl-L-methionine</name>
        <dbReference type="ChEBI" id="CHEBI:59789"/>
    </ligand>
</feature>
<dbReference type="GO" id="GO:0016829">
    <property type="term" value="F:lyase activity"/>
    <property type="evidence" value="ECO:0007669"/>
    <property type="project" value="UniProtKB-KW"/>
</dbReference>
<evidence type="ECO:0000256" key="7">
    <source>
        <dbReference type="ARBA" id="ARBA00023239"/>
    </source>
</evidence>